<proteinExistence type="predicted"/>
<organism evidence="2 3">
    <name type="scientific">Purpureocillium lilacinum</name>
    <name type="common">Paecilomyces lilacinus</name>
    <dbReference type="NCBI Taxonomy" id="33203"/>
    <lineage>
        <taxon>Eukaryota</taxon>
        <taxon>Fungi</taxon>
        <taxon>Dikarya</taxon>
        <taxon>Ascomycota</taxon>
        <taxon>Pezizomycotina</taxon>
        <taxon>Sordariomycetes</taxon>
        <taxon>Hypocreomycetidae</taxon>
        <taxon>Hypocreales</taxon>
        <taxon>Ophiocordycipitaceae</taxon>
        <taxon>Purpureocillium</taxon>
    </lineage>
</organism>
<protein>
    <submittedName>
        <fullName evidence="2">Uncharacterized protein</fullName>
    </submittedName>
</protein>
<dbReference type="Proteomes" id="UP001287286">
    <property type="component" value="Unassembled WGS sequence"/>
</dbReference>
<accession>A0ABR0BHG2</accession>
<feature type="region of interest" description="Disordered" evidence="1">
    <location>
        <begin position="270"/>
        <end position="306"/>
    </location>
</feature>
<gene>
    <name evidence="2" type="ORF">Purlil1_12264</name>
</gene>
<evidence type="ECO:0000313" key="2">
    <source>
        <dbReference type="EMBL" id="KAK4077626.1"/>
    </source>
</evidence>
<dbReference type="EMBL" id="JAWRVI010000095">
    <property type="protein sequence ID" value="KAK4077626.1"/>
    <property type="molecule type" value="Genomic_DNA"/>
</dbReference>
<keyword evidence="3" id="KW-1185">Reference proteome</keyword>
<evidence type="ECO:0000313" key="3">
    <source>
        <dbReference type="Proteomes" id="UP001287286"/>
    </source>
</evidence>
<reference evidence="2 3" key="1">
    <citation type="journal article" date="2024" name="Microbiol. Resour. Announc.">
        <title>Genome annotations for the ascomycete fungi Trichoderma harzianum, Trichoderma aggressivum, and Purpureocillium lilacinum.</title>
        <authorList>
            <person name="Beijen E.P.W."/>
            <person name="Ohm R.A."/>
        </authorList>
    </citation>
    <scope>NUCLEOTIDE SEQUENCE [LARGE SCALE GENOMIC DNA]</scope>
    <source>
        <strain evidence="2 3">CBS 150709</strain>
    </source>
</reference>
<comment type="caution">
    <text evidence="2">The sequence shown here is derived from an EMBL/GenBank/DDBJ whole genome shotgun (WGS) entry which is preliminary data.</text>
</comment>
<name>A0ABR0BHG2_PURLI</name>
<evidence type="ECO:0000256" key="1">
    <source>
        <dbReference type="SAM" id="MobiDB-lite"/>
    </source>
</evidence>
<sequence>MVMSAQPEKYNATTLAKILRDRRLYVSPPLWTRRHLELVACHFVDGNDDSQRVQEHEPEPQDANNEESGAIVTYVSRLRKPGSYRRKLCCLTNVLVYEGSKFTEARERLPFVFKGRSVYKTDCAVLHGEDPCKSDSPFPAVGYYHYLELSWRRHGRRNHQNVAEQCKEWPRYPYLLCLLLSVAQFQARVSKPPKQAAYMSRLLVTCQTEEDCIYLFEATITSDFLRMLAQPDRVEIPTEGLTISHRAVPFEPERSFRQRLMAELLDTSRPTCAVSRSGERVESTPHTTKRHRSPEDERTRPVKRRA</sequence>